<gene>
    <name evidence="9" type="ORF">M514_06923</name>
</gene>
<dbReference type="CDD" id="cd22416">
    <property type="entry name" value="KH-I_Vigilin_rpt13"/>
    <property type="match status" value="1"/>
</dbReference>
<evidence type="ECO:0000256" key="4">
    <source>
        <dbReference type="ARBA" id="ARBA00022884"/>
    </source>
</evidence>
<dbReference type="PROSITE" id="PS50084">
    <property type="entry name" value="KH_TYPE_1"/>
    <property type="match status" value="13"/>
</dbReference>
<dbReference type="PANTHER" id="PTHR10627">
    <property type="entry name" value="SCP160"/>
    <property type="match status" value="1"/>
</dbReference>
<feature type="domain" description="K Homology" evidence="8">
    <location>
        <begin position="711"/>
        <end position="781"/>
    </location>
</feature>
<feature type="region of interest" description="Disordered" evidence="7">
    <location>
        <begin position="1390"/>
        <end position="1409"/>
    </location>
</feature>
<name>A0A085NLK0_9BILA</name>
<feature type="domain" description="K Homology" evidence="8">
    <location>
        <begin position="495"/>
        <end position="560"/>
    </location>
</feature>
<evidence type="ECO:0000256" key="5">
    <source>
        <dbReference type="PROSITE-ProRule" id="PRU00117"/>
    </source>
</evidence>
<evidence type="ECO:0000256" key="2">
    <source>
        <dbReference type="ARBA" id="ARBA00022490"/>
    </source>
</evidence>
<dbReference type="Gene3D" id="3.30.1370.10">
    <property type="entry name" value="K Homology domain, type 1"/>
    <property type="match status" value="14"/>
</dbReference>
<feature type="domain" description="K Homology" evidence="8">
    <location>
        <begin position="565"/>
        <end position="633"/>
    </location>
</feature>
<evidence type="ECO:0000256" key="3">
    <source>
        <dbReference type="ARBA" id="ARBA00022737"/>
    </source>
</evidence>
<feature type="domain" description="K Homology" evidence="8">
    <location>
        <begin position="354"/>
        <end position="422"/>
    </location>
</feature>
<dbReference type="InterPro" id="IPR057778">
    <property type="entry name" value="KH_Vigilin_N"/>
</dbReference>
<feature type="coiled-coil region" evidence="6">
    <location>
        <begin position="1236"/>
        <end position="1263"/>
    </location>
</feature>
<feature type="domain" description="K Homology" evidence="8">
    <location>
        <begin position="934"/>
        <end position="1003"/>
    </location>
</feature>
<comment type="subcellular location">
    <subcellularLocation>
        <location evidence="1">Cytoplasm</location>
    </subcellularLocation>
</comment>
<dbReference type="Pfam" id="PF24668">
    <property type="entry name" value="KH_Vigilin"/>
    <property type="match status" value="1"/>
</dbReference>
<feature type="domain" description="K Homology" evidence="8">
    <location>
        <begin position="1185"/>
        <end position="1255"/>
    </location>
</feature>
<feature type="domain" description="K Homology" evidence="8">
    <location>
        <begin position="1259"/>
        <end position="1329"/>
    </location>
</feature>
<sequence>LYSGWYSVVSATRLFILTPSYVRVKRQSLLGVLECDLSKFNKLSLNIARSLLARLSVAKLTTVYATMNPDVGMMYNSPSLNLVTTDPRSMTSSPMIGLSRENNLVNANLPQQAASVLVVPTFPMAPGAEHSAQKHQQLQQQRQQQLQQHQLLLQQQQQKQQQTTFGQSDQQRKIVMDYEQDFPCLEPSAAPVQAPRVAATPVIRRTNVTQIFQLPYEERRYRQTSDMGERTGEQVACNEIMQKTGTVIELCHNKDQSLTIVVSGKRNEVEEARRLIVQSLQTQANREMHIPKQFHRTLIGKEGRRLQELEKETDCRILVPNRDSMSEMVKVIGPREGIEKAIHRVQALVDEQSKMASDHLVIPKIYYPWIRGPDNSTVERIMQETGARVNIPPPSASNELITVTGEKEGVEKAASMIRQIYEEKEAKTQIVKVRISRSQHRYIIGQFRSGITEILRETDVSVEVPTDDSSEYITLRGEPENFKRAIPMVYSRAVSVITAEIPCPLWLHKFIIGPKGSSIKAFIGNYPKLRVNFEDDGFIYIEGTPEDVNSGKEALIERVAELQSEMAFDTVHVHPSLHGHIIGKNGLNIVRLRQEFDVNVIMPDPGSHSSEIRLEGKRDGVQKAKVEILSLAVKKENEKVRDILIENRFHRMLIGVKGEQVRELRQKFPDVIVTFPEPGRKSDIVSLRGPKDEVDRCYNALQETYHELLENNYQVQVPIFKEFLKHIIGKDGYRIKKLIEETNTRIDIPSDAGSADSDVLIVTGKKADVAKAEKALQQMQSELASIVTLELKVPQLLHRTLIGVGGRLIHSIVEECGGVQVKFPTQDSKNPDVISIRGPKEGAEKAKKLLADLAKDREASSFTAEVKAKPELFGFLIGSGGSRIKKMRESHPGVRILIPRQQDEDKDTIHVVGKKEEVLKVKKQLDDWIKELNQSVESTIDIDPKWHSHFWARARSALREIQSQCGDVFVSFPKPGSNSRRVTLKGAKDCVEATKAKMLEYVAEWQNQVTRGVHIDPKYYRLLLRNRGSHIQELSQQYRVQIKFPDRDSLAPSPGGGFVNGDINASGLTNGIDVGEDSPSANSLVTVTGLPENVEKVKELLLAELPVNETVAVPFEFHRSLIGRQGAEIRKFMDEYNVSVQIPPAEQRLDEIRLVGRRSCVQEALSAILEKVEQLKKEAKERELKSFVAKVSVPVVLLPKLIGPKGHDIQKLRAKHDVQISIPKQNENETVSDVSVIGYEKNANECKAEIEEMVNEFKSLITQPIALDCRVHSRLIGQRGKNIRRIMEKYNVEIRFPRPGDADPNLVIVSGKDDDSVYDCIDDLRNIEEEFLQDIVDRNTYSDPQRLKETWSPEQQTILEFVNAPWQRSNTSEEANKPVPDMTNLQEFPSMGEETTSLPRAGTSVWHRR</sequence>
<dbReference type="Proteomes" id="UP000030758">
    <property type="component" value="Unassembled WGS sequence"/>
</dbReference>
<dbReference type="EMBL" id="KL367488">
    <property type="protein sequence ID" value="KFD70346.1"/>
    <property type="molecule type" value="Genomic_DNA"/>
</dbReference>
<dbReference type="CDD" id="cd22408">
    <property type="entry name" value="KH-I_Vigilin_rpt4"/>
    <property type="match status" value="1"/>
</dbReference>
<feature type="domain" description="K Homology" evidence="8">
    <location>
        <begin position="282"/>
        <end position="350"/>
    </location>
</feature>
<dbReference type="InterPro" id="IPR036612">
    <property type="entry name" value="KH_dom_type_1_sf"/>
</dbReference>
<feature type="domain" description="K Homology" evidence="8">
    <location>
        <begin position="637"/>
        <end position="706"/>
    </location>
</feature>
<organism evidence="9">
    <name type="scientific">Trichuris suis</name>
    <name type="common">pig whipworm</name>
    <dbReference type="NCBI Taxonomy" id="68888"/>
    <lineage>
        <taxon>Eukaryota</taxon>
        <taxon>Metazoa</taxon>
        <taxon>Ecdysozoa</taxon>
        <taxon>Nematoda</taxon>
        <taxon>Enoplea</taxon>
        <taxon>Dorylaimia</taxon>
        <taxon>Trichinellida</taxon>
        <taxon>Trichuridae</taxon>
        <taxon>Trichuris</taxon>
    </lineage>
</organism>
<feature type="domain" description="K Homology" evidence="8">
    <location>
        <begin position="785"/>
        <end position="855"/>
    </location>
</feature>
<evidence type="ECO:0000256" key="7">
    <source>
        <dbReference type="SAM" id="MobiDB-lite"/>
    </source>
</evidence>
<evidence type="ECO:0000313" key="9">
    <source>
        <dbReference type="EMBL" id="KFD70346.1"/>
    </source>
</evidence>
<feature type="coiled-coil region" evidence="6">
    <location>
        <begin position="128"/>
        <end position="159"/>
    </location>
</feature>
<dbReference type="CDD" id="cd22409">
    <property type="entry name" value="KH-I_Vigilin_rpt5"/>
    <property type="match status" value="1"/>
</dbReference>
<feature type="coiled-coil region" evidence="6">
    <location>
        <begin position="1158"/>
        <end position="1185"/>
    </location>
</feature>
<dbReference type="CDD" id="cd22418">
    <property type="entry name" value="KH-I_Vigilin_rpt15"/>
    <property type="match status" value="1"/>
</dbReference>
<dbReference type="SUPFAM" id="SSF54791">
    <property type="entry name" value="Eukaryotic type KH-domain (KH-domain type I)"/>
    <property type="match status" value="14"/>
</dbReference>
<reference evidence="9" key="1">
    <citation type="journal article" date="2014" name="Nat. Genet.">
        <title>Genome and transcriptome of the porcine whipworm Trichuris suis.</title>
        <authorList>
            <person name="Jex A.R."/>
            <person name="Nejsum P."/>
            <person name="Schwarz E.M."/>
            <person name="Hu L."/>
            <person name="Young N.D."/>
            <person name="Hall R.S."/>
            <person name="Korhonen P.K."/>
            <person name="Liao S."/>
            <person name="Thamsborg S."/>
            <person name="Xia J."/>
            <person name="Xu P."/>
            <person name="Wang S."/>
            <person name="Scheerlinck J.P."/>
            <person name="Hofmann A."/>
            <person name="Sternberg P.W."/>
            <person name="Wang J."/>
            <person name="Gasser R.B."/>
        </authorList>
    </citation>
    <scope>NUCLEOTIDE SEQUENCE [LARGE SCALE GENOMIC DNA]</scope>
    <source>
        <strain evidence="9">DCEP-RM93F</strain>
    </source>
</reference>
<feature type="coiled-coil region" evidence="6">
    <location>
        <begin position="762"/>
        <end position="789"/>
    </location>
</feature>
<dbReference type="InterPro" id="IPR004088">
    <property type="entry name" value="KH_dom_type_1"/>
</dbReference>
<feature type="domain" description="K Homology" evidence="8">
    <location>
        <begin position="427"/>
        <end position="494"/>
    </location>
</feature>
<evidence type="ECO:0000259" key="8">
    <source>
        <dbReference type="SMART" id="SM00322"/>
    </source>
</evidence>
<dbReference type="PANTHER" id="PTHR10627:SF31">
    <property type="entry name" value="DODECA-SATELLITE-BINDING PROTEIN 1, ISOFORM A"/>
    <property type="match status" value="1"/>
</dbReference>
<dbReference type="CDD" id="cd22410">
    <property type="entry name" value="KH-I_Vigilin_rpt7"/>
    <property type="match status" value="1"/>
</dbReference>
<dbReference type="GO" id="GO:0003729">
    <property type="term" value="F:mRNA binding"/>
    <property type="evidence" value="ECO:0007669"/>
    <property type="project" value="TreeGrafter"/>
</dbReference>
<feature type="domain" description="K Homology" evidence="8">
    <location>
        <begin position="860"/>
        <end position="930"/>
    </location>
</feature>
<proteinExistence type="predicted"/>
<dbReference type="SMART" id="SM00322">
    <property type="entry name" value="KH"/>
    <property type="match status" value="14"/>
</dbReference>
<dbReference type="CDD" id="cd02394">
    <property type="entry name" value="KH-I_Vigilin_rpt6"/>
    <property type="match status" value="1"/>
</dbReference>
<dbReference type="InterPro" id="IPR004087">
    <property type="entry name" value="KH_dom"/>
</dbReference>
<evidence type="ECO:0000256" key="1">
    <source>
        <dbReference type="ARBA" id="ARBA00004496"/>
    </source>
</evidence>
<accession>A0A085NLK0</accession>
<feature type="domain" description="K Homology" evidence="8">
    <location>
        <begin position="1007"/>
        <end position="1106"/>
    </location>
</feature>
<dbReference type="CDD" id="cd22417">
    <property type="entry name" value="KH-I_Vigilin_rpt14"/>
    <property type="match status" value="1"/>
</dbReference>
<protein>
    <recommendedName>
        <fullName evidence="8">K Homology domain-containing protein</fullName>
    </recommendedName>
</protein>
<feature type="non-terminal residue" evidence="9">
    <location>
        <position position="1"/>
    </location>
</feature>
<keyword evidence="2" id="KW-0963">Cytoplasm</keyword>
<feature type="domain" description="K Homology" evidence="8">
    <location>
        <begin position="1107"/>
        <end position="1173"/>
    </location>
</feature>
<evidence type="ECO:0000256" key="6">
    <source>
        <dbReference type="SAM" id="Coils"/>
    </source>
</evidence>
<keyword evidence="4 5" id="KW-0694">RNA-binding</keyword>
<dbReference type="CDD" id="cd22407">
    <property type="entry name" value="KH-I_Vigilin_rpt3"/>
    <property type="match status" value="1"/>
</dbReference>
<dbReference type="Pfam" id="PF00013">
    <property type="entry name" value="KH_1"/>
    <property type="match status" value="12"/>
</dbReference>
<keyword evidence="6" id="KW-0175">Coiled coil</keyword>
<dbReference type="CDD" id="cd22411">
    <property type="entry name" value="KH-I_Vigilin_rpt8"/>
    <property type="match status" value="1"/>
</dbReference>
<keyword evidence="3" id="KW-0677">Repeat</keyword>